<reference evidence="7" key="1">
    <citation type="submission" date="2022-02" db="EMBL/GenBank/DDBJ databases">
        <authorList>
            <person name="Giguere J D."/>
        </authorList>
    </citation>
    <scope>NUCLEOTIDE SEQUENCE</scope>
    <source>
        <strain evidence="7">CCAP 1055/1</strain>
    </source>
</reference>
<sequence>MTQSKPSSKHCQGNREHKMRKSVRASAAADFNTKSVFLTGATGGLGKALALQLSECGVRSLILSGRSELALEGLAKECRQVSSNPIFELHTVVCDLSDPEQVKMAAARVLDLAQPTGIEVLINNGGVSSRSRFVDTLPDVDRKVMQINFLAGAYFAKAVTPAMIQNGSGQIIWISSVQGLVGIPNRSSYAASKFAVQGYCESTRAELASSGVSVHTISPGYIRTNLSKSAITGDGGNHGKMDETTAAGADPYDVAVQVLESCSANQAELVVAAGTSAKAAIWMRLLCPRMLQRLLVKRYEKSQKEKME</sequence>
<dbReference type="PANTHER" id="PTHR44196">
    <property type="entry name" value="DEHYDROGENASE/REDUCTASE SDR FAMILY MEMBER 7B"/>
    <property type="match status" value="1"/>
</dbReference>
<dbReference type="EMBL" id="OU594951">
    <property type="protein sequence ID" value="CAG9278452.1"/>
    <property type="molecule type" value="Genomic_DNA"/>
</dbReference>
<dbReference type="Gene3D" id="3.40.50.720">
    <property type="entry name" value="NAD(P)-binding Rossmann-like Domain"/>
    <property type="match status" value="1"/>
</dbReference>
<name>A0A8J9S0S6_PHATR</name>
<dbReference type="InterPro" id="IPR036291">
    <property type="entry name" value="NAD(P)-bd_dom_sf"/>
</dbReference>
<dbReference type="SUPFAM" id="SSF51735">
    <property type="entry name" value="NAD(P)-binding Rossmann-fold domains"/>
    <property type="match status" value="1"/>
</dbReference>
<dbReference type="PANTHER" id="PTHR44196:SF1">
    <property type="entry name" value="DEHYDROGENASE_REDUCTASE SDR FAMILY MEMBER 7B"/>
    <property type="match status" value="1"/>
</dbReference>
<dbReference type="InterPro" id="IPR020904">
    <property type="entry name" value="Sc_DH/Rdtase_CS"/>
</dbReference>
<dbReference type="PROSITE" id="PS00061">
    <property type="entry name" value="ADH_SHORT"/>
    <property type="match status" value="1"/>
</dbReference>
<dbReference type="InterPro" id="IPR002347">
    <property type="entry name" value="SDR_fam"/>
</dbReference>
<dbReference type="InterPro" id="IPR057326">
    <property type="entry name" value="KR_dom"/>
</dbReference>
<evidence type="ECO:0000256" key="1">
    <source>
        <dbReference type="ARBA" id="ARBA00006484"/>
    </source>
</evidence>
<evidence type="ECO:0000256" key="4">
    <source>
        <dbReference type="RuleBase" id="RU000363"/>
    </source>
</evidence>
<dbReference type="GO" id="GO:0016491">
    <property type="term" value="F:oxidoreductase activity"/>
    <property type="evidence" value="ECO:0007669"/>
    <property type="project" value="UniProtKB-KW"/>
</dbReference>
<keyword evidence="2" id="KW-0560">Oxidoreductase</keyword>
<feature type="compositionally biased region" description="Polar residues" evidence="5">
    <location>
        <begin position="1"/>
        <end position="11"/>
    </location>
</feature>
<evidence type="ECO:0000256" key="2">
    <source>
        <dbReference type="ARBA" id="ARBA00023002"/>
    </source>
</evidence>
<protein>
    <recommendedName>
        <fullName evidence="6">Ketoreductase domain-containing protein</fullName>
    </recommendedName>
</protein>
<feature type="domain" description="Ketoreductase" evidence="6">
    <location>
        <begin position="34"/>
        <end position="225"/>
    </location>
</feature>
<dbReference type="Proteomes" id="UP000836788">
    <property type="component" value="Chromosome 10"/>
</dbReference>
<evidence type="ECO:0000313" key="7">
    <source>
        <dbReference type="EMBL" id="CAG9278452.1"/>
    </source>
</evidence>
<dbReference type="GO" id="GO:0016020">
    <property type="term" value="C:membrane"/>
    <property type="evidence" value="ECO:0007669"/>
    <property type="project" value="TreeGrafter"/>
</dbReference>
<comment type="function">
    <text evidence="3">Putative oxidoreductase.</text>
</comment>
<dbReference type="PRINTS" id="PR00080">
    <property type="entry name" value="SDRFAMILY"/>
</dbReference>
<dbReference type="Pfam" id="PF00106">
    <property type="entry name" value="adh_short"/>
    <property type="match status" value="1"/>
</dbReference>
<evidence type="ECO:0000259" key="6">
    <source>
        <dbReference type="SMART" id="SM00822"/>
    </source>
</evidence>
<evidence type="ECO:0000256" key="5">
    <source>
        <dbReference type="SAM" id="MobiDB-lite"/>
    </source>
</evidence>
<proteinExistence type="inferred from homology"/>
<gene>
    <name evidence="7" type="ORF">PTTT1_LOCUS6969</name>
</gene>
<dbReference type="SMART" id="SM00822">
    <property type="entry name" value="PKS_KR"/>
    <property type="match status" value="1"/>
</dbReference>
<comment type="similarity">
    <text evidence="1 4">Belongs to the short-chain dehydrogenases/reductases (SDR) family.</text>
</comment>
<accession>A0A8J9S0S6</accession>
<evidence type="ECO:0000256" key="3">
    <source>
        <dbReference type="ARBA" id="ARBA00037096"/>
    </source>
</evidence>
<feature type="region of interest" description="Disordered" evidence="5">
    <location>
        <begin position="1"/>
        <end position="22"/>
    </location>
</feature>
<dbReference type="PRINTS" id="PR00081">
    <property type="entry name" value="GDHRDH"/>
</dbReference>
<dbReference type="AlphaFoldDB" id="A0A8J9S0S6"/>
<organism evidence="7">
    <name type="scientific">Phaeodactylum tricornutum</name>
    <name type="common">Diatom</name>
    <dbReference type="NCBI Taxonomy" id="2850"/>
    <lineage>
        <taxon>Eukaryota</taxon>
        <taxon>Sar</taxon>
        <taxon>Stramenopiles</taxon>
        <taxon>Ochrophyta</taxon>
        <taxon>Bacillariophyta</taxon>
        <taxon>Bacillariophyceae</taxon>
        <taxon>Bacillariophycidae</taxon>
        <taxon>Naviculales</taxon>
        <taxon>Phaeodactylaceae</taxon>
        <taxon>Phaeodactylum</taxon>
    </lineage>
</organism>